<feature type="region of interest" description="Disordered" evidence="1">
    <location>
        <begin position="567"/>
        <end position="588"/>
    </location>
</feature>
<feature type="compositionally biased region" description="Basic and acidic residues" evidence="1">
    <location>
        <begin position="261"/>
        <end position="275"/>
    </location>
</feature>
<feature type="region of interest" description="Disordered" evidence="1">
    <location>
        <begin position="319"/>
        <end position="347"/>
    </location>
</feature>
<reference evidence="2" key="1">
    <citation type="journal article" date="2023" name="Mol. Phylogenet. Evol.">
        <title>Genome-scale phylogeny and comparative genomics of the fungal order Sordariales.</title>
        <authorList>
            <person name="Hensen N."/>
            <person name="Bonometti L."/>
            <person name="Westerberg I."/>
            <person name="Brannstrom I.O."/>
            <person name="Guillou S."/>
            <person name="Cros-Aarteil S."/>
            <person name="Calhoun S."/>
            <person name="Haridas S."/>
            <person name="Kuo A."/>
            <person name="Mondo S."/>
            <person name="Pangilinan J."/>
            <person name="Riley R."/>
            <person name="LaButti K."/>
            <person name="Andreopoulos B."/>
            <person name="Lipzen A."/>
            <person name="Chen C."/>
            <person name="Yan M."/>
            <person name="Daum C."/>
            <person name="Ng V."/>
            <person name="Clum A."/>
            <person name="Steindorff A."/>
            <person name="Ohm R.A."/>
            <person name="Martin F."/>
            <person name="Silar P."/>
            <person name="Natvig D.O."/>
            <person name="Lalanne C."/>
            <person name="Gautier V."/>
            <person name="Ament-Velasquez S.L."/>
            <person name="Kruys A."/>
            <person name="Hutchinson M.I."/>
            <person name="Powell A.J."/>
            <person name="Barry K."/>
            <person name="Miller A.N."/>
            <person name="Grigoriev I.V."/>
            <person name="Debuchy R."/>
            <person name="Gladieux P."/>
            <person name="Hiltunen Thoren M."/>
            <person name="Johannesson H."/>
        </authorList>
    </citation>
    <scope>NUCLEOTIDE SEQUENCE</scope>
    <source>
        <strain evidence="2">CBS 123565</strain>
    </source>
</reference>
<protein>
    <recommendedName>
        <fullName evidence="4">PH domain-containing protein</fullName>
    </recommendedName>
</protein>
<sequence length="637" mass="69767">GAQTVAVRCRGVTVGVPVGHDTNAEDVLQACHGEMERVGNPIDLDTSVLLEPCSQPNLERRIRRYERIRDVVNSWNPDSQNMLIVQSDSPDAGKDLTLAGVPRTDEPPAGFVIALYYSQRPGKWSKRYITLSGSGQMFASKKPNMKPADKDAVSLCHLTDYDLYSPTAAEMRKQLKPPKKYCYAIKSQQRSAIFINLDNYVHFFCTDDPNMAKKFRASVHGWRSWYLANTKLQLFTPVVRPSTGRSSCDRSHRGRPSVDLSLRRSIDSHRYRGEDLSPVTSQQIPPVPPLPTSMLGQDDPSFAANGLLGNMYDRRRQEALRNESAAAQQRNRAPPGPDDGFIDGPNLLNNRAAYAGLENWRPRTSGSDRIATRPGSPESLTWLPEHAELQRRPTVSGLARRPSTAASHAPSRSASVRSRAPPLPHYHQHPGAPPPPPRSRAGMPEPLIDLTPTFVEAPQWNREGRGRGVSAPAGTPLIDLATGPAAAPGALARFLRGEMMPPQKPVRRPEVGGGGGGAHHHLSGNLGGGGGGRGFTLLEQCEMQQLRLRQQQQQLQQQQRRWSQTVMEEDGSGLVRSRTVRSSGSSASGMGLAAYAQSRGRAMGLGEGEREMVSDRLGSAERGGPQLSLSQRGRREY</sequence>
<gene>
    <name evidence="2" type="ORF">BT67DRAFT_483511</name>
</gene>
<organism evidence="2 3">
    <name type="scientific">Trichocladium antarcticum</name>
    <dbReference type="NCBI Taxonomy" id="1450529"/>
    <lineage>
        <taxon>Eukaryota</taxon>
        <taxon>Fungi</taxon>
        <taxon>Dikarya</taxon>
        <taxon>Ascomycota</taxon>
        <taxon>Pezizomycotina</taxon>
        <taxon>Sordariomycetes</taxon>
        <taxon>Sordariomycetidae</taxon>
        <taxon>Sordariales</taxon>
        <taxon>Chaetomiaceae</taxon>
        <taxon>Trichocladium</taxon>
    </lineage>
</organism>
<feature type="non-terminal residue" evidence="2">
    <location>
        <position position="1"/>
    </location>
</feature>
<evidence type="ECO:0000256" key="1">
    <source>
        <dbReference type="SAM" id="MobiDB-lite"/>
    </source>
</evidence>
<evidence type="ECO:0008006" key="4">
    <source>
        <dbReference type="Google" id="ProtNLM"/>
    </source>
</evidence>
<accession>A0AAN6URU7</accession>
<name>A0AAN6URU7_9PEZI</name>
<proteinExistence type="predicted"/>
<dbReference type="EMBL" id="MU853402">
    <property type="protein sequence ID" value="KAK4137666.1"/>
    <property type="molecule type" value="Genomic_DNA"/>
</dbReference>
<dbReference type="Gene3D" id="2.30.29.30">
    <property type="entry name" value="Pleckstrin-homology domain (PH domain)/Phosphotyrosine-binding domain (PTB)"/>
    <property type="match status" value="1"/>
</dbReference>
<dbReference type="Proteomes" id="UP001304895">
    <property type="component" value="Unassembled WGS sequence"/>
</dbReference>
<reference evidence="2" key="2">
    <citation type="submission" date="2023-05" db="EMBL/GenBank/DDBJ databases">
        <authorList>
            <consortium name="Lawrence Berkeley National Laboratory"/>
            <person name="Steindorff A."/>
            <person name="Hensen N."/>
            <person name="Bonometti L."/>
            <person name="Westerberg I."/>
            <person name="Brannstrom I.O."/>
            <person name="Guillou S."/>
            <person name="Cros-Aarteil S."/>
            <person name="Calhoun S."/>
            <person name="Haridas S."/>
            <person name="Kuo A."/>
            <person name="Mondo S."/>
            <person name="Pangilinan J."/>
            <person name="Riley R."/>
            <person name="Labutti K."/>
            <person name="Andreopoulos B."/>
            <person name="Lipzen A."/>
            <person name="Chen C."/>
            <person name="Yanf M."/>
            <person name="Daum C."/>
            <person name="Ng V."/>
            <person name="Clum A."/>
            <person name="Ohm R."/>
            <person name="Martin F."/>
            <person name="Silar P."/>
            <person name="Natvig D."/>
            <person name="Lalanne C."/>
            <person name="Gautier V."/>
            <person name="Ament-Velasquez S.L."/>
            <person name="Kruys A."/>
            <person name="Hutchinson M.I."/>
            <person name="Powell A.J."/>
            <person name="Barry K."/>
            <person name="Miller A.N."/>
            <person name="Grigoriev I.V."/>
            <person name="Debuchy R."/>
            <person name="Gladieux P."/>
            <person name="Thoren M.H."/>
            <person name="Johannesson H."/>
        </authorList>
    </citation>
    <scope>NUCLEOTIDE SEQUENCE</scope>
    <source>
        <strain evidence="2">CBS 123565</strain>
    </source>
</reference>
<feature type="region of interest" description="Disordered" evidence="1">
    <location>
        <begin position="359"/>
        <end position="446"/>
    </location>
</feature>
<dbReference type="PANTHER" id="PTHR38700:SF1">
    <property type="entry name" value="PH DOMAIN-CONTAINING PROTEIN"/>
    <property type="match status" value="1"/>
</dbReference>
<feature type="compositionally biased region" description="Low complexity" evidence="1">
    <location>
        <begin position="399"/>
        <end position="420"/>
    </location>
</feature>
<dbReference type="PANTHER" id="PTHR38700">
    <property type="entry name" value="YALI0E22418P"/>
    <property type="match status" value="1"/>
</dbReference>
<dbReference type="AlphaFoldDB" id="A0AAN6URU7"/>
<feature type="region of interest" description="Disordered" evidence="1">
    <location>
        <begin position="242"/>
        <end position="306"/>
    </location>
</feature>
<evidence type="ECO:0000313" key="3">
    <source>
        <dbReference type="Proteomes" id="UP001304895"/>
    </source>
</evidence>
<comment type="caution">
    <text evidence="2">The sequence shown here is derived from an EMBL/GenBank/DDBJ whole genome shotgun (WGS) entry which is preliminary data.</text>
</comment>
<dbReference type="InterPro" id="IPR011993">
    <property type="entry name" value="PH-like_dom_sf"/>
</dbReference>
<feature type="compositionally biased region" description="Low complexity" evidence="1">
    <location>
        <begin position="572"/>
        <end position="588"/>
    </location>
</feature>
<evidence type="ECO:0000313" key="2">
    <source>
        <dbReference type="EMBL" id="KAK4137666.1"/>
    </source>
</evidence>
<keyword evidence="3" id="KW-1185">Reference proteome</keyword>
<feature type="region of interest" description="Disordered" evidence="1">
    <location>
        <begin position="603"/>
        <end position="637"/>
    </location>
</feature>
<dbReference type="Gene3D" id="3.10.20.90">
    <property type="entry name" value="Phosphatidylinositol 3-kinase Catalytic Subunit, Chain A, domain 1"/>
    <property type="match status" value="1"/>
</dbReference>